<dbReference type="InterPro" id="IPR050456">
    <property type="entry name" value="DeoC/FbaB_aldolase"/>
</dbReference>
<keyword evidence="2" id="KW-1185">Reference proteome</keyword>
<dbReference type="PANTHER" id="PTHR47916:SF1">
    <property type="entry name" value="3-HYDROXY-5-PHOSPHONOOXYPENTANE-2,4-DIONE THIOLASE"/>
    <property type="match status" value="1"/>
</dbReference>
<dbReference type="SUPFAM" id="SSF51569">
    <property type="entry name" value="Aldolase"/>
    <property type="match status" value="1"/>
</dbReference>
<dbReference type="InterPro" id="IPR041720">
    <property type="entry name" value="FbaB-like"/>
</dbReference>
<evidence type="ECO:0000313" key="1">
    <source>
        <dbReference type="EMBL" id="MDL9978730.1"/>
    </source>
</evidence>
<dbReference type="Pfam" id="PF01791">
    <property type="entry name" value="DeoC"/>
    <property type="match status" value="1"/>
</dbReference>
<protein>
    <submittedName>
        <fullName evidence="1">Aldolase</fullName>
    </submittedName>
</protein>
<sequence length="280" mass="30145">MTPYRLNRLFNPLSGRALDVAVDHGFFGEASFIDGIESMSHVIDVLVGAAPDAIQLTLGQSRKLQARPGKDKPSLVMRTDVANVYGNPLDTHIFSHHVPNAIEEAVRLDAVAVCVNLMQLPGHPEIREANIRSIMALRKEATRYGMPLMIEPLVMQDNSHAGGYSVDGDIDKIVALVRQAVELGADLIKADPADDLSVYSRVIEVADGIPVLVRGGGRVDDRTLLERTARVLDAGASGIVYGRNIVQHPNPAGITAALMRILHEGASIDSALATLEEVAR</sequence>
<dbReference type="RefSeq" id="WP_286287401.1">
    <property type="nucleotide sequence ID" value="NZ_JASXSZ010000001.1"/>
</dbReference>
<dbReference type="Gene3D" id="3.20.20.70">
    <property type="entry name" value="Aldolase class I"/>
    <property type="match status" value="1"/>
</dbReference>
<dbReference type="InterPro" id="IPR002915">
    <property type="entry name" value="DeoC/FbaB/LacD_aldolase"/>
</dbReference>
<dbReference type="EMBL" id="JASXSZ010000001">
    <property type="protein sequence ID" value="MDL9978730.1"/>
    <property type="molecule type" value="Genomic_DNA"/>
</dbReference>
<proteinExistence type="predicted"/>
<evidence type="ECO:0000313" key="2">
    <source>
        <dbReference type="Proteomes" id="UP001235064"/>
    </source>
</evidence>
<dbReference type="InterPro" id="IPR013785">
    <property type="entry name" value="Aldolase_TIM"/>
</dbReference>
<organism evidence="1 2">
    <name type="scientific">Microbacterium candidum</name>
    <dbReference type="NCBI Taxonomy" id="3041922"/>
    <lineage>
        <taxon>Bacteria</taxon>
        <taxon>Bacillati</taxon>
        <taxon>Actinomycetota</taxon>
        <taxon>Actinomycetes</taxon>
        <taxon>Micrococcales</taxon>
        <taxon>Microbacteriaceae</taxon>
        <taxon>Microbacterium</taxon>
    </lineage>
</organism>
<dbReference type="SMART" id="SM01133">
    <property type="entry name" value="DeoC"/>
    <property type="match status" value="1"/>
</dbReference>
<name>A0ABT7MW96_9MICO</name>
<reference evidence="1 2" key="1">
    <citation type="submission" date="2023-06" db="EMBL/GenBank/DDBJ databases">
        <title>Microbacterium sp. nov., isolated from a waste landfill.</title>
        <authorList>
            <person name="Wen W."/>
        </authorList>
    </citation>
    <scope>NUCLEOTIDE SEQUENCE [LARGE SCALE GENOMIC DNA]</scope>
    <source>
        <strain evidence="1 2">ASV49</strain>
    </source>
</reference>
<dbReference type="PIRSF" id="PIRSF038992">
    <property type="entry name" value="Aldolase_Ia"/>
    <property type="match status" value="1"/>
</dbReference>
<gene>
    <name evidence="1" type="ORF">QSV35_05270</name>
</gene>
<dbReference type="PANTHER" id="PTHR47916">
    <property type="entry name" value="FRUCTOSE-BISPHOSPHATE ALDOLASE CLASS 1"/>
    <property type="match status" value="1"/>
</dbReference>
<comment type="caution">
    <text evidence="1">The sequence shown here is derived from an EMBL/GenBank/DDBJ whole genome shotgun (WGS) entry which is preliminary data.</text>
</comment>
<dbReference type="Proteomes" id="UP001235064">
    <property type="component" value="Unassembled WGS sequence"/>
</dbReference>
<accession>A0ABT7MW96</accession>